<dbReference type="Pfam" id="PF01088">
    <property type="entry name" value="Peptidase_C12"/>
    <property type="match status" value="1"/>
</dbReference>
<dbReference type="Gene3D" id="3.40.532.10">
    <property type="entry name" value="Peptidase C12, ubiquitin carboxyl-terminal hydrolase"/>
    <property type="match status" value="1"/>
</dbReference>
<dbReference type="AlphaFoldDB" id="A0A8K0NGQ1"/>
<gene>
    <name evidence="10" type="ORF">E4U42_003599</name>
</gene>
<evidence type="ECO:0000256" key="6">
    <source>
        <dbReference type="ARBA" id="ARBA00022807"/>
    </source>
</evidence>
<evidence type="ECO:0000256" key="8">
    <source>
        <dbReference type="SAM" id="Coils"/>
    </source>
</evidence>
<dbReference type="InterPro" id="IPR036959">
    <property type="entry name" value="Peptidase_C12_UCH_sf"/>
</dbReference>
<dbReference type="InterPro" id="IPR038765">
    <property type="entry name" value="Papain-like_cys_pep_sf"/>
</dbReference>
<dbReference type="GO" id="GO:0006511">
    <property type="term" value="P:ubiquitin-dependent protein catabolic process"/>
    <property type="evidence" value="ECO:0007669"/>
    <property type="project" value="InterPro"/>
</dbReference>
<dbReference type="GO" id="GO:0005737">
    <property type="term" value="C:cytoplasm"/>
    <property type="evidence" value="ECO:0007669"/>
    <property type="project" value="TreeGrafter"/>
</dbReference>
<dbReference type="InterPro" id="IPR001578">
    <property type="entry name" value="Peptidase_C12_UCH"/>
</dbReference>
<dbReference type="PANTHER" id="PTHR10589">
    <property type="entry name" value="UBIQUITIN CARBOXYL-TERMINAL HYDROLASE"/>
    <property type="match status" value="1"/>
</dbReference>
<keyword evidence="4" id="KW-0833">Ubl conjugation pathway</keyword>
<keyword evidence="5" id="KW-0378">Hydrolase</keyword>
<evidence type="ECO:0000259" key="9">
    <source>
        <dbReference type="PROSITE" id="PS52048"/>
    </source>
</evidence>
<keyword evidence="6" id="KW-0788">Thiol protease</keyword>
<dbReference type="SUPFAM" id="SSF54001">
    <property type="entry name" value="Cysteine proteinases"/>
    <property type="match status" value="1"/>
</dbReference>
<evidence type="ECO:0000256" key="5">
    <source>
        <dbReference type="ARBA" id="ARBA00022801"/>
    </source>
</evidence>
<accession>A0A8K0NGQ1</accession>
<dbReference type="EC" id="3.4.19.12" evidence="2"/>
<evidence type="ECO:0000256" key="3">
    <source>
        <dbReference type="ARBA" id="ARBA00022670"/>
    </source>
</evidence>
<keyword evidence="3" id="KW-0645">Protease</keyword>
<keyword evidence="11" id="KW-1185">Reference proteome</keyword>
<reference evidence="10" key="1">
    <citation type="journal article" date="2020" name="bioRxiv">
        <title>Whole genome comparisons of ergot fungi reveals the divergence and evolution of species within the genus Claviceps are the result of varying mechanisms driving genome evolution and host range expansion.</title>
        <authorList>
            <person name="Wyka S.A."/>
            <person name="Mondo S.J."/>
            <person name="Liu M."/>
            <person name="Dettman J."/>
            <person name="Nalam V."/>
            <person name="Broders K.D."/>
        </authorList>
    </citation>
    <scope>NUCLEOTIDE SEQUENCE</scope>
    <source>
        <strain evidence="10">CCC 489</strain>
    </source>
</reference>
<dbReference type="Proteomes" id="UP000811619">
    <property type="component" value="Unassembled WGS sequence"/>
</dbReference>
<comment type="caution">
    <text evidence="10">The sequence shown here is derived from an EMBL/GenBank/DDBJ whole genome shotgun (WGS) entry which is preliminary data.</text>
</comment>
<evidence type="ECO:0000313" key="11">
    <source>
        <dbReference type="Proteomes" id="UP000811619"/>
    </source>
</evidence>
<keyword evidence="8" id="KW-0175">Coiled coil</keyword>
<dbReference type="PROSITE" id="PS52048">
    <property type="entry name" value="UCH_DOMAIN"/>
    <property type="match status" value="1"/>
</dbReference>
<dbReference type="OrthoDB" id="1924260at2759"/>
<evidence type="ECO:0000256" key="2">
    <source>
        <dbReference type="ARBA" id="ARBA00012759"/>
    </source>
</evidence>
<dbReference type="PANTHER" id="PTHR10589:SF29">
    <property type="entry name" value="UBIQUITIN CARBOXYL-TERMINAL HYDROLASE"/>
    <property type="match status" value="1"/>
</dbReference>
<sequence>MNAPDIELGPQLADFKDATKDLDTSLRGHRISCNKFIRSIHNSFTRRMDHLNADLCLENDYDDARSEADRKNAATKVRRRSNKKKRASLEYGYHFIAYVPCDGLVWELDGLRSKPHEIGATDENDWITVAKPQIEARMLQYEGSQLSFNLLAVCRNSASHLSKVIATMVAALHAIDSRMKDNAIFVNITSADEPLLCMDNETQLAEFHLCKEDIVNARLPTRMESALSCPEWQVDEAYDMYQNFRIQLKAAMDEFRAELSSADEEDRRVKNRRRDYSGALHCWAKKLAERGVLQDIIQMSS</sequence>
<evidence type="ECO:0000256" key="7">
    <source>
        <dbReference type="PROSITE-ProRule" id="PRU01393"/>
    </source>
</evidence>
<feature type="coiled-coil region" evidence="8">
    <location>
        <begin position="245"/>
        <end position="272"/>
    </location>
</feature>
<protein>
    <recommendedName>
        <fullName evidence="2">ubiquitinyl hydrolase 1</fullName>
        <ecNumber evidence="2">3.4.19.12</ecNumber>
    </recommendedName>
</protein>
<dbReference type="GO" id="GO:0004843">
    <property type="term" value="F:cysteine-type deubiquitinase activity"/>
    <property type="evidence" value="ECO:0007669"/>
    <property type="project" value="UniProtKB-EC"/>
</dbReference>
<comment type="similarity">
    <text evidence="7">Belongs to the peptidase C12 family.</text>
</comment>
<dbReference type="GO" id="GO:0016579">
    <property type="term" value="P:protein deubiquitination"/>
    <property type="evidence" value="ECO:0007669"/>
    <property type="project" value="TreeGrafter"/>
</dbReference>
<feature type="domain" description="UCH catalytic" evidence="9">
    <location>
        <begin position="1"/>
        <end position="155"/>
    </location>
</feature>
<evidence type="ECO:0000256" key="1">
    <source>
        <dbReference type="ARBA" id="ARBA00000707"/>
    </source>
</evidence>
<evidence type="ECO:0000313" key="10">
    <source>
        <dbReference type="EMBL" id="KAG5926135.1"/>
    </source>
</evidence>
<organism evidence="10 11">
    <name type="scientific">Claviceps africana</name>
    <dbReference type="NCBI Taxonomy" id="83212"/>
    <lineage>
        <taxon>Eukaryota</taxon>
        <taxon>Fungi</taxon>
        <taxon>Dikarya</taxon>
        <taxon>Ascomycota</taxon>
        <taxon>Pezizomycotina</taxon>
        <taxon>Sordariomycetes</taxon>
        <taxon>Hypocreomycetidae</taxon>
        <taxon>Hypocreales</taxon>
        <taxon>Clavicipitaceae</taxon>
        <taxon>Claviceps</taxon>
    </lineage>
</organism>
<dbReference type="EMBL" id="SRPY01000298">
    <property type="protein sequence ID" value="KAG5926135.1"/>
    <property type="molecule type" value="Genomic_DNA"/>
</dbReference>
<proteinExistence type="inferred from homology"/>
<name>A0A8K0NGQ1_9HYPO</name>
<comment type="catalytic activity">
    <reaction evidence="1">
        <text>Thiol-dependent hydrolysis of ester, thioester, amide, peptide and isopeptide bonds formed by the C-terminal Gly of ubiquitin (a 76-residue protein attached to proteins as an intracellular targeting signal).</text>
        <dbReference type="EC" id="3.4.19.12"/>
    </reaction>
</comment>
<evidence type="ECO:0000256" key="4">
    <source>
        <dbReference type="ARBA" id="ARBA00022786"/>
    </source>
</evidence>
<comment type="caution">
    <text evidence="7">Lacks conserved residue(s) required for the propagation of feature annotation.</text>
</comment>